<evidence type="ECO:0000313" key="6">
    <source>
        <dbReference type="Proteomes" id="UP000827284"/>
    </source>
</evidence>
<accession>A0A9P3M0Q1</accession>
<dbReference type="EMBL" id="BQFW01000013">
    <property type="protein sequence ID" value="GJJ77200.1"/>
    <property type="molecule type" value="Genomic_DNA"/>
</dbReference>
<evidence type="ECO:0000313" key="5">
    <source>
        <dbReference type="EMBL" id="GJJ77200.1"/>
    </source>
</evidence>
<sequence>MADVDATNGFHASSDSLKKRKSQSSPISDNHESPPISVESKRPKLSDMPEGSSPQQNTEVTQAEFNEMLSKVIQVIQGLDKDNILTMATLPLTNGEHSAITIKSIQTKLKEGEYSSTSALKDDFTRLCNSATMDHRFTTEQREHAKKLLRLATDLIGDKSHYSIRSHGKKALSKEEDQTARPERDYENIALFQRGTEGNFVFSSKAIIKDDTLDKDLAKSIIVPIASSSEPPLIKDVNTKPRTQPRAADQSKKKNSGVEYCVYSPFTSFAPFVDSSNAELNAEDTATAYSALLDKYSQKVASAVVKPEETETVKAQLNSVLEIADQYRQQENAAAISEADLAFLSKEGLDVASLAQATARSSITKTSLSPVEAIQQNAILLFELHKLQEERFSSKSQTITAREHDLAAQLQNSLISLTSQIPSSKLVSPQAIEETIRKLPYKDAAFVGTLPPNKPFAFPTNIARGSLPATATGYPLHSPVALRKTAAPTTIFPQVALSPHLNMTGGYPSVPQSHQYHYTAPQQPTHQKTYSRPRTNLAPTTAAPLQVSANGDITFRKNLHTVVTIGGTPSHWRRNDSQTPCANCGTLVSPIWRLGVRNEKLCNACGQYNKKWNGQHRPISLFPNTEVPTFRK</sequence>
<dbReference type="GO" id="GO:0043565">
    <property type="term" value="F:sequence-specific DNA binding"/>
    <property type="evidence" value="ECO:0007669"/>
    <property type="project" value="InterPro"/>
</dbReference>
<dbReference type="CDD" id="cd00202">
    <property type="entry name" value="ZnF_GATA"/>
    <property type="match status" value="1"/>
</dbReference>
<dbReference type="PROSITE" id="PS50114">
    <property type="entry name" value="GATA_ZN_FINGER_2"/>
    <property type="match status" value="1"/>
</dbReference>
<dbReference type="Proteomes" id="UP000827284">
    <property type="component" value="Unassembled WGS sequence"/>
</dbReference>
<dbReference type="SUPFAM" id="SSF47370">
    <property type="entry name" value="Bromodomain"/>
    <property type="match status" value="1"/>
</dbReference>
<feature type="region of interest" description="Disordered" evidence="3">
    <location>
        <begin position="1"/>
        <end position="58"/>
    </location>
</feature>
<keyword evidence="1" id="KW-0103">Bromodomain</keyword>
<dbReference type="Gene3D" id="3.30.50.10">
    <property type="entry name" value="Erythroid Transcription Factor GATA-1, subunit A"/>
    <property type="match status" value="1"/>
</dbReference>
<keyword evidence="2" id="KW-0479">Metal-binding</keyword>
<dbReference type="InterPro" id="IPR000679">
    <property type="entry name" value="Znf_GATA"/>
</dbReference>
<evidence type="ECO:0000256" key="2">
    <source>
        <dbReference type="PROSITE-ProRule" id="PRU00094"/>
    </source>
</evidence>
<dbReference type="InterPro" id="IPR021900">
    <property type="entry name" value="DUF3512"/>
</dbReference>
<dbReference type="SUPFAM" id="SSF57716">
    <property type="entry name" value="Glucocorticoid receptor-like (DNA-binding domain)"/>
    <property type="match status" value="1"/>
</dbReference>
<gene>
    <name evidence="5" type="ORF">EMPS_09559</name>
</gene>
<dbReference type="InterPro" id="IPR036427">
    <property type="entry name" value="Bromodomain-like_sf"/>
</dbReference>
<feature type="region of interest" description="Disordered" evidence="3">
    <location>
        <begin position="232"/>
        <end position="254"/>
    </location>
</feature>
<proteinExistence type="predicted"/>
<reference evidence="5" key="1">
    <citation type="submission" date="2021-11" db="EMBL/GenBank/DDBJ databases">
        <authorList>
            <person name="Herlambang A."/>
            <person name="Guo Y."/>
            <person name="Takashima Y."/>
            <person name="Nishizawa T."/>
        </authorList>
    </citation>
    <scope>NUCLEOTIDE SEQUENCE</scope>
    <source>
        <strain evidence="5">E1425</strain>
    </source>
</reference>
<dbReference type="Pfam" id="PF00320">
    <property type="entry name" value="GATA"/>
    <property type="match status" value="1"/>
</dbReference>
<feature type="domain" description="GATA-type" evidence="4">
    <location>
        <begin position="575"/>
        <end position="631"/>
    </location>
</feature>
<keyword evidence="2" id="KW-0863">Zinc-finger</keyword>
<evidence type="ECO:0000256" key="1">
    <source>
        <dbReference type="ARBA" id="ARBA00023117"/>
    </source>
</evidence>
<dbReference type="Gene3D" id="1.20.920.10">
    <property type="entry name" value="Bromodomain-like"/>
    <property type="match status" value="1"/>
</dbReference>
<dbReference type="GO" id="GO:0008270">
    <property type="term" value="F:zinc ion binding"/>
    <property type="evidence" value="ECO:0007669"/>
    <property type="project" value="UniProtKB-KW"/>
</dbReference>
<evidence type="ECO:0000256" key="3">
    <source>
        <dbReference type="SAM" id="MobiDB-lite"/>
    </source>
</evidence>
<organism evidence="5 6">
    <name type="scientific">Entomortierella parvispora</name>
    <dbReference type="NCBI Taxonomy" id="205924"/>
    <lineage>
        <taxon>Eukaryota</taxon>
        <taxon>Fungi</taxon>
        <taxon>Fungi incertae sedis</taxon>
        <taxon>Mucoromycota</taxon>
        <taxon>Mortierellomycotina</taxon>
        <taxon>Mortierellomycetes</taxon>
        <taxon>Mortierellales</taxon>
        <taxon>Mortierellaceae</taxon>
        <taxon>Entomortierella</taxon>
    </lineage>
</organism>
<comment type="caution">
    <text evidence="5">The sequence shown here is derived from an EMBL/GenBank/DDBJ whole genome shotgun (WGS) entry which is preliminary data.</text>
</comment>
<keyword evidence="2" id="KW-0862">Zinc</keyword>
<dbReference type="AlphaFoldDB" id="A0A9P3M0Q1"/>
<dbReference type="PROSITE" id="PS00344">
    <property type="entry name" value="GATA_ZN_FINGER_1"/>
    <property type="match status" value="1"/>
</dbReference>
<name>A0A9P3M0Q1_9FUNG</name>
<dbReference type="GO" id="GO:0006325">
    <property type="term" value="P:chromatin organization"/>
    <property type="evidence" value="ECO:0007669"/>
    <property type="project" value="UniProtKB-ARBA"/>
</dbReference>
<dbReference type="InterPro" id="IPR013088">
    <property type="entry name" value="Znf_NHR/GATA"/>
</dbReference>
<protein>
    <recommendedName>
        <fullName evidence="4">GATA-type domain-containing protein</fullName>
    </recommendedName>
</protein>
<dbReference type="Pfam" id="PF12024">
    <property type="entry name" value="DUF3512"/>
    <property type="match status" value="1"/>
</dbReference>
<keyword evidence="6" id="KW-1185">Reference proteome</keyword>
<reference evidence="5" key="2">
    <citation type="journal article" date="2022" name="Microbiol. Resour. Announc.">
        <title>Whole-Genome Sequence of Entomortierella parvispora E1425, a Mucoromycotan Fungus Associated with Burkholderiaceae-Related Endosymbiotic Bacteria.</title>
        <authorList>
            <person name="Herlambang A."/>
            <person name="Guo Y."/>
            <person name="Takashima Y."/>
            <person name="Narisawa K."/>
            <person name="Ohta H."/>
            <person name="Nishizawa T."/>
        </authorList>
    </citation>
    <scope>NUCLEOTIDE SEQUENCE</scope>
    <source>
        <strain evidence="5">E1425</strain>
    </source>
</reference>
<evidence type="ECO:0000259" key="4">
    <source>
        <dbReference type="PROSITE" id="PS50114"/>
    </source>
</evidence>
<dbReference type="SMART" id="SM00401">
    <property type="entry name" value="ZnF_GATA"/>
    <property type="match status" value="1"/>
</dbReference>
<dbReference type="GO" id="GO:0006355">
    <property type="term" value="P:regulation of DNA-templated transcription"/>
    <property type="evidence" value="ECO:0007669"/>
    <property type="project" value="InterPro"/>
</dbReference>
<dbReference type="OrthoDB" id="21648at2759"/>